<name>A0ABD5RZZ0_9EURY</name>
<organism evidence="2 3">
    <name type="scientific">Halobium palmae</name>
    <dbReference type="NCBI Taxonomy" id="1776492"/>
    <lineage>
        <taxon>Archaea</taxon>
        <taxon>Methanobacteriati</taxon>
        <taxon>Methanobacteriota</taxon>
        <taxon>Stenosarchaea group</taxon>
        <taxon>Halobacteria</taxon>
        <taxon>Halobacteriales</taxon>
        <taxon>Haloferacaceae</taxon>
        <taxon>Halobium</taxon>
    </lineage>
</organism>
<feature type="non-terminal residue" evidence="2">
    <location>
        <position position="1"/>
    </location>
</feature>
<protein>
    <recommendedName>
        <fullName evidence="1">DUF7527 domain-containing protein</fullName>
    </recommendedName>
</protein>
<proteinExistence type="predicted"/>
<evidence type="ECO:0000259" key="1">
    <source>
        <dbReference type="Pfam" id="PF24371"/>
    </source>
</evidence>
<evidence type="ECO:0000313" key="2">
    <source>
        <dbReference type="EMBL" id="MFC6724973.1"/>
    </source>
</evidence>
<keyword evidence="3" id="KW-1185">Reference proteome</keyword>
<comment type="caution">
    <text evidence="2">The sequence shown here is derived from an EMBL/GenBank/DDBJ whole genome shotgun (WGS) entry which is preliminary data.</text>
</comment>
<dbReference type="Proteomes" id="UP001596328">
    <property type="component" value="Unassembled WGS sequence"/>
</dbReference>
<feature type="domain" description="DUF7527" evidence="1">
    <location>
        <begin position="12"/>
        <end position="251"/>
    </location>
</feature>
<dbReference type="InterPro" id="IPR055949">
    <property type="entry name" value="DUF7527"/>
</dbReference>
<dbReference type="Pfam" id="PF24371">
    <property type="entry name" value="DUF7527"/>
    <property type="match status" value="1"/>
</dbReference>
<gene>
    <name evidence="2" type="ORF">ACFQE1_11445</name>
</gene>
<sequence length="251" mass="28012">SDAGAGAAGVDLDPDEALRKTNLFVRYETKSDGTLEKAHAGDATREEVRENLRIEHHTRFDADGATVDGRPFDEFLRGTIEFGFVDWVTRDLLYEVSETGNRSALSDLYDAIPKVDRAELYGEVSLAYEEEGEERREQETFDVVFRDRMGNPLLVADVNATRDPSTEETMLSLLERSNRLKESSDTLGAAFSVTSSYFEPGALETAADATGGGLFSRGKQRSYVRISRKRGYHLCLVETREGNFHLNVPEL</sequence>
<reference evidence="2 3" key="1">
    <citation type="journal article" date="2019" name="Int. J. Syst. Evol. Microbiol.">
        <title>The Global Catalogue of Microorganisms (GCM) 10K type strain sequencing project: providing services to taxonomists for standard genome sequencing and annotation.</title>
        <authorList>
            <consortium name="The Broad Institute Genomics Platform"/>
            <consortium name="The Broad Institute Genome Sequencing Center for Infectious Disease"/>
            <person name="Wu L."/>
            <person name="Ma J."/>
        </authorList>
    </citation>
    <scope>NUCLEOTIDE SEQUENCE [LARGE SCALE GENOMIC DNA]</scope>
    <source>
        <strain evidence="2 3">NBRC 111368</strain>
    </source>
</reference>
<accession>A0ABD5RZZ0</accession>
<dbReference type="EMBL" id="JBHSWU010000341">
    <property type="protein sequence ID" value="MFC6724973.1"/>
    <property type="molecule type" value="Genomic_DNA"/>
</dbReference>
<evidence type="ECO:0000313" key="3">
    <source>
        <dbReference type="Proteomes" id="UP001596328"/>
    </source>
</evidence>
<dbReference type="AlphaFoldDB" id="A0ABD5RZZ0"/>